<comment type="similarity">
    <text evidence="6">Belongs to the FtsA/MreB family.</text>
</comment>
<dbReference type="PANTHER" id="PTHR42749:SF1">
    <property type="entry name" value="CELL SHAPE-DETERMINING PROTEIN MREB"/>
    <property type="match status" value="1"/>
</dbReference>
<keyword evidence="2" id="KW-0963">Cytoplasm</keyword>
<dbReference type="GO" id="GO:0005737">
    <property type="term" value="C:cytoplasm"/>
    <property type="evidence" value="ECO:0007669"/>
    <property type="project" value="UniProtKB-SubCell"/>
</dbReference>
<gene>
    <name evidence="7" type="ORF">LEA_21048</name>
</gene>
<dbReference type="Gene3D" id="3.30.420.40">
    <property type="match status" value="1"/>
</dbReference>
<evidence type="ECO:0000256" key="4">
    <source>
        <dbReference type="ARBA" id="ARBA00022840"/>
    </source>
</evidence>
<dbReference type="InterPro" id="IPR004753">
    <property type="entry name" value="MreB"/>
</dbReference>
<dbReference type="GO" id="GO:0005524">
    <property type="term" value="F:ATP binding"/>
    <property type="evidence" value="ECO:0007669"/>
    <property type="project" value="UniProtKB-KW"/>
</dbReference>
<evidence type="ECO:0000256" key="3">
    <source>
        <dbReference type="ARBA" id="ARBA00022741"/>
    </source>
</evidence>
<evidence type="ECO:0000256" key="5">
    <source>
        <dbReference type="ARBA" id="ARBA00022960"/>
    </source>
</evidence>
<dbReference type="PANTHER" id="PTHR42749">
    <property type="entry name" value="CELL SHAPE-DETERMINING PROTEIN MREB"/>
    <property type="match status" value="1"/>
</dbReference>
<evidence type="ECO:0000256" key="1">
    <source>
        <dbReference type="ARBA" id="ARBA00004496"/>
    </source>
</evidence>
<comment type="caution">
    <text evidence="7">The sequence shown here is derived from an EMBL/GenBank/DDBJ whole genome shotgun (WGS) entry which is preliminary data.</text>
</comment>
<dbReference type="SUPFAM" id="SSF53067">
    <property type="entry name" value="Actin-like ATPase domain"/>
    <property type="match status" value="1"/>
</dbReference>
<keyword evidence="3" id="KW-0547">Nucleotide-binding</keyword>
<reference evidence="7" key="1">
    <citation type="journal article" date="2013" name="Environ. Microbiol.">
        <title>Microbiota from the distal guts of lean and obese adolescents exhibit partial functional redundancy besides clear differences in community structure.</title>
        <authorList>
            <person name="Ferrer M."/>
            <person name="Ruiz A."/>
            <person name="Lanza F."/>
            <person name="Haange S.B."/>
            <person name="Oberbach A."/>
            <person name="Till H."/>
            <person name="Bargiela R."/>
            <person name="Campoy C."/>
            <person name="Segura M.T."/>
            <person name="Richter M."/>
            <person name="von Bergen M."/>
            <person name="Seifert J."/>
            <person name="Suarez A."/>
        </authorList>
    </citation>
    <scope>NUCLEOTIDE SEQUENCE</scope>
</reference>
<organism evidence="7">
    <name type="scientific">human gut metagenome</name>
    <dbReference type="NCBI Taxonomy" id="408170"/>
    <lineage>
        <taxon>unclassified sequences</taxon>
        <taxon>metagenomes</taxon>
        <taxon>organismal metagenomes</taxon>
    </lineage>
</organism>
<evidence type="ECO:0000256" key="2">
    <source>
        <dbReference type="ARBA" id="ARBA00022490"/>
    </source>
</evidence>
<protein>
    <submittedName>
        <fullName evidence="7">Rod shape-determining protein MreB</fullName>
    </submittedName>
</protein>
<dbReference type="InterPro" id="IPR056546">
    <property type="entry name" value="MreB_MamK-like"/>
</dbReference>
<accession>K1S817</accession>
<dbReference type="GO" id="GO:0008360">
    <property type="term" value="P:regulation of cell shape"/>
    <property type="evidence" value="ECO:0007669"/>
    <property type="project" value="UniProtKB-KW"/>
</dbReference>
<keyword evidence="4" id="KW-0067">ATP-binding</keyword>
<feature type="non-terminal residue" evidence="7">
    <location>
        <position position="1"/>
    </location>
</feature>
<comment type="subcellular location">
    <subcellularLocation>
        <location evidence="1">Cytoplasm</location>
    </subcellularLocation>
</comment>
<dbReference type="Pfam" id="PF06723">
    <property type="entry name" value="MreB_Mbl"/>
    <property type="match status" value="1"/>
</dbReference>
<name>K1S817_9ZZZZ</name>
<keyword evidence="5" id="KW-0133">Cell shape</keyword>
<evidence type="ECO:0000256" key="6">
    <source>
        <dbReference type="ARBA" id="ARBA00023458"/>
    </source>
</evidence>
<dbReference type="PRINTS" id="PR01652">
    <property type="entry name" value="SHAPEPROTEIN"/>
</dbReference>
<sequence length="198" mass="21080">GIDVAEPTGNMVVDIGGGTTEVAVISLGGIVVSDSIRVAGDTMDDEIINYIKNNLNLAVGSTTAEQVKLELGCAITLVTQKSMEIRGRELTTGLPENKIVTSEQVQEAMAPSIEKIIDLVKATLEKTPPELASDIIERGIVLTGGGALIKGIDTLISQKIEIPVYVADRPLDCVANGTGKTIEDMDKLRTALIRNRRR</sequence>
<proteinExistence type="inferred from homology"/>
<dbReference type="EMBL" id="AJWY01014482">
    <property type="protein sequence ID" value="EKC43631.1"/>
    <property type="molecule type" value="Genomic_DNA"/>
</dbReference>
<evidence type="ECO:0000313" key="7">
    <source>
        <dbReference type="EMBL" id="EKC43631.1"/>
    </source>
</evidence>
<dbReference type="GO" id="GO:0000902">
    <property type="term" value="P:cell morphogenesis"/>
    <property type="evidence" value="ECO:0007669"/>
    <property type="project" value="InterPro"/>
</dbReference>
<dbReference type="InterPro" id="IPR043129">
    <property type="entry name" value="ATPase_NBD"/>
</dbReference>
<dbReference type="AlphaFoldDB" id="K1S817"/>